<dbReference type="RefSeq" id="WP_274264870.1">
    <property type="nucleotide sequence ID" value="NZ_JAQZCI010000004.1"/>
</dbReference>
<gene>
    <name evidence="1" type="ORF">PUW80_13125</name>
</gene>
<evidence type="ECO:0000313" key="2">
    <source>
        <dbReference type="Proteomes" id="UP001218170"/>
    </source>
</evidence>
<dbReference type="Proteomes" id="UP001218170">
    <property type="component" value="Unassembled WGS sequence"/>
</dbReference>
<dbReference type="EMBL" id="JAQZCI010000004">
    <property type="protein sequence ID" value="MDD7963292.1"/>
    <property type="molecule type" value="Genomic_DNA"/>
</dbReference>
<protein>
    <recommendedName>
        <fullName evidence="3">RiboL-PSP-HEPN domain-containing protein</fullName>
    </recommendedName>
</protein>
<keyword evidence="2" id="KW-1185">Reference proteome</keyword>
<reference evidence="1 2" key="1">
    <citation type="submission" date="2023-02" db="EMBL/GenBank/DDBJ databases">
        <title>Study of novel species of the Microbacterium genus.</title>
        <authorList>
            <person name="Arroyo-Herrera I."/>
            <person name="Roman-Ponce B."/>
            <person name="Vasquez-Murrieta M.S."/>
        </authorList>
    </citation>
    <scope>NUCLEOTIDE SEQUENCE [LARGE SCALE GENOMIC DNA]</scope>
    <source>
        <strain evidence="1 2">NE1TT3</strain>
    </source>
</reference>
<evidence type="ECO:0008006" key="3">
    <source>
        <dbReference type="Google" id="ProtNLM"/>
    </source>
</evidence>
<sequence>MDVLRSAIIFTGAGLDATMKRLVNDVGRVLIVGGAAGARGNFDAFLKDEMAKPSLPEGLRDAVLDRNPDQALLKYFLAARTKASFQGSSDLKARVRQTLGIPNRDVPDSSIEALDGFFMARNSIVHQMDLEDPSSKSIARVRRTPLEVAGDCSEVFDVATALITGAAGVCRRAGL</sequence>
<proteinExistence type="predicted"/>
<evidence type="ECO:0000313" key="1">
    <source>
        <dbReference type="EMBL" id="MDD7963292.1"/>
    </source>
</evidence>
<name>A0ABT5SKD7_9MICO</name>
<organism evidence="1 2">
    <name type="scientific">Microbacterium thalli</name>
    <dbReference type="NCBI Taxonomy" id="3027921"/>
    <lineage>
        <taxon>Bacteria</taxon>
        <taxon>Bacillati</taxon>
        <taxon>Actinomycetota</taxon>
        <taxon>Actinomycetes</taxon>
        <taxon>Micrococcales</taxon>
        <taxon>Microbacteriaceae</taxon>
        <taxon>Microbacterium</taxon>
    </lineage>
</organism>
<accession>A0ABT5SKD7</accession>
<comment type="caution">
    <text evidence="1">The sequence shown here is derived from an EMBL/GenBank/DDBJ whole genome shotgun (WGS) entry which is preliminary data.</text>
</comment>